<proteinExistence type="inferred from homology"/>
<organism evidence="6 7">
    <name type="scientific">Panicum miliaceum</name>
    <name type="common">Proso millet</name>
    <name type="synonym">Broomcorn millet</name>
    <dbReference type="NCBI Taxonomy" id="4540"/>
    <lineage>
        <taxon>Eukaryota</taxon>
        <taxon>Viridiplantae</taxon>
        <taxon>Streptophyta</taxon>
        <taxon>Embryophyta</taxon>
        <taxon>Tracheophyta</taxon>
        <taxon>Spermatophyta</taxon>
        <taxon>Magnoliopsida</taxon>
        <taxon>Liliopsida</taxon>
        <taxon>Poales</taxon>
        <taxon>Poaceae</taxon>
        <taxon>PACMAD clade</taxon>
        <taxon>Panicoideae</taxon>
        <taxon>Panicodae</taxon>
        <taxon>Paniceae</taxon>
        <taxon>Panicinae</taxon>
        <taxon>Panicum</taxon>
        <taxon>Panicum sect. Panicum</taxon>
    </lineage>
</organism>
<evidence type="ECO:0000256" key="1">
    <source>
        <dbReference type="ARBA" id="ARBA00010617"/>
    </source>
</evidence>
<evidence type="ECO:0000256" key="2">
    <source>
        <dbReference type="ARBA" id="ARBA00022723"/>
    </source>
</evidence>
<reference evidence="7" key="1">
    <citation type="journal article" date="2019" name="Nat. Commun.">
        <title>The genome of broomcorn millet.</title>
        <authorList>
            <person name="Zou C."/>
            <person name="Miki D."/>
            <person name="Li D."/>
            <person name="Tang Q."/>
            <person name="Xiao L."/>
            <person name="Rajput S."/>
            <person name="Deng P."/>
            <person name="Jia W."/>
            <person name="Huang R."/>
            <person name="Zhang M."/>
            <person name="Sun Y."/>
            <person name="Hu J."/>
            <person name="Fu X."/>
            <person name="Schnable P.S."/>
            <person name="Li F."/>
            <person name="Zhang H."/>
            <person name="Feng B."/>
            <person name="Zhu X."/>
            <person name="Liu R."/>
            <person name="Schnable J.C."/>
            <person name="Zhu J.-K."/>
            <person name="Zhang H."/>
        </authorList>
    </citation>
    <scope>NUCLEOTIDE SEQUENCE [LARGE SCALE GENOMIC DNA]</scope>
</reference>
<dbReference type="GO" id="GO:0005506">
    <property type="term" value="F:iron ion binding"/>
    <property type="evidence" value="ECO:0007669"/>
    <property type="project" value="InterPro"/>
</dbReference>
<dbReference type="InterPro" id="IPR036396">
    <property type="entry name" value="Cyt_P450_sf"/>
</dbReference>
<keyword evidence="5" id="KW-0472">Membrane</keyword>
<keyword evidence="5" id="KW-1133">Transmembrane helix</keyword>
<keyword evidence="3" id="KW-0560">Oxidoreductase</keyword>
<dbReference type="EMBL" id="PQIB02000018">
    <property type="protein sequence ID" value="RLM54343.1"/>
    <property type="molecule type" value="Genomic_DNA"/>
</dbReference>
<dbReference type="OrthoDB" id="1470350at2759"/>
<keyword evidence="5" id="KW-0812">Transmembrane</keyword>
<protein>
    <submittedName>
        <fullName evidence="6">Uncharacterized protein</fullName>
    </submittedName>
</protein>
<comment type="similarity">
    <text evidence="1">Belongs to the cytochrome P450 family.</text>
</comment>
<dbReference type="GO" id="GO:0020037">
    <property type="term" value="F:heme binding"/>
    <property type="evidence" value="ECO:0007669"/>
    <property type="project" value="InterPro"/>
</dbReference>
<comment type="caution">
    <text evidence="6">The sequence shown here is derived from an EMBL/GenBank/DDBJ whole genome shotgun (WGS) entry which is preliminary data.</text>
</comment>
<evidence type="ECO:0000256" key="5">
    <source>
        <dbReference type="SAM" id="Phobius"/>
    </source>
</evidence>
<keyword evidence="7" id="KW-1185">Reference proteome</keyword>
<evidence type="ECO:0000256" key="3">
    <source>
        <dbReference type="ARBA" id="ARBA00023002"/>
    </source>
</evidence>
<sequence>MALSSPQLAFPVVALLVPFYYFFIKYRISANLHLPVKWPLVGILPAILVNLNNVHNYITLLLSASSCNFKVHGPLTTSMQFFLTSDPRNVWHIFTSNHANYPKGEEFTVVFDVMRGSFFTVDGEPCR</sequence>
<evidence type="ECO:0000256" key="4">
    <source>
        <dbReference type="ARBA" id="ARBA00023004"/>
    </source>
</evidence>
<name>A0A3L6PA99_PANMI</name>
<dbReference type="GO" id="GO:0004497">
    <property type="term" value="F:monooxygenase activity"/>
    <property type="evidence" value="ECO:0007669"/>
    <property type="project" value="InterPro"/>
</dbReference>
<dbReference type="AlphaFoldDB" id="A0A3L6PA99"/>
<dbReference type="PANTHER" id="PTHR24296">
    <property type="entry name" value="CYTOCHROME P450"/>
    <property type="match status" value="1"/>
</dbReference>
<evidence type="ECO:0000313" key="7">
    <source>
        <dbReference type="Proteomes" id="UP000275267"/>
    </source>
</evidence>
<evidence type="ECO:0000313" key="6">
    <source>
        <dbReference type="EMBL" id="RLM54343.1"/>
    </source>
</evidence>
<dbReference type="STRING" id="4540.A0A3L6PA99"/>
<gene>
    <name evidence="6" type="ORF">C2845_PM10G15130</name>
</gene>
<keyword evidence="2" id="KW-0479">Metal-binding</keyword>
<dbReference type="Proteomes" id="UP000275267">
    <property type="component" value="Unassembled WGS sequence"/>
</dbReference>
<feature type="transmembrane region" description="Helical" evidence="5">
    <location>
        <begin position="6"/>
        <end position="24"/>
    </location>
</feature>
<dbReference type="GO" id="GO:0016705">
    <property type="term" value="F:oxidoreductase activity, acting on paired donors, with incorporation or reduction of molecular oxygen"/>
    <property type="evidence" value="ECO:0007669"/>
    <property type="project" value="InterPro"/>
</dbReference>
<keyword evidence="4" id="KW-0408">Iron</keyword>
<dbReference type="SUPFAM" id="SSF48264">
    <property type="entry name" value="Cytochrome P450"/>
    <property type="match status" value="1"/>
</dbReference>
<accession>A0A3L6PA99</accession>